<comment type="caution">
    <text evidence="2">The sequence shown here is derived from an EMBL/GenBank/DDBJ whole genome shotgun (WGS) entry which is preliminary data.</text>
</comment>
<sequence>MPVVINSGCSVPDLTEPDEARNETADLAQAPTVIPPSPTLRAASYTPDLPPIEADDDDGDFFRDDDAEAFEALHVASRHGAPSAADETPSPAVASHIDRAHMSTPFIEPDVDSDGIDADEGFFEDPSFFVAEKDTIPSSPTVDSPTAAEYTIPLLRYRRASNAAAQSALPSVYNAPRMRAVVQM</sequence>
<dbReference type="Proteomes" id="UP000749293">
    <property type="component" value="Unassembled WGS sequence"/>
</dbReference>
<accession>A0A9P4YZE0</accession>
<dbReference type="RefSeq" id="XP_035324382.1">
    <property type="nucleotide sequence ID" value="XM_035462958.1"/>
</dbReference>
<dbReference type="EMBL" id="JAANYQ010000002">
    <property type="protein sequence ID" value="KAF4125730.1"/>
    <property type="molecule type" value="Genomic_DNA"/>
</dbReference>
<keyword evidence="3" id="KW-1185">Reference proteome</keyword>
<proteinExistence type="predicted"/>
<feature type="region of interest" description="Disordered" evidence="1">
    <location>
        <begin position="1"/>
        <end position="60"/>
    </location>
</feature>
<dbReference type="GeneID" id="55967204"/>
<evidence type="ECO:0000313" key="3">
    <source>
        <dbReference type="Proteomes" id="UP000749293"/>
    </source>
</evidence>
<gene>
    <name evidence="2" type="ORF">GMORB2_0974</name>
</gene>
<evidence type="ECO:0000313" key="2">
    <source>
        <dbReference type="EMBL" id="KAF4125730.1"/>
    </source>
</evidence>
<evidence type="ECO:0000256" key="1">
    <source>
        <dbReference type="SAM" id="MobiDB-lite"/>
    </source>
</evidence>
<organism evidence="2 3">
    <name type="scientific">Geosmithia morbida</name>
    <dbReference type="NCBI Taxonomy" id="1094350"/>
    <lineage>
        <taxon>Eukaryota</taxon>
        <taxon>Fungi</taxon>
        <taxon>Dikarya</taxon>
        <taxon>Ascomycota</taxon>
        <taxon>Pezizomycotina</taxon>
        <taxon>Sordariomycetes</taxon>
        <taxon>Hypocreomycetidae</taxon>
        <taxon>Hypocreales</taxon>
        <taxon>Bionectriaceae</taxon>
        <taxon>Geosmithia</taxon>
    </lineage>
</organism>
<name>A0A9P4YZE0_9HYPO</name>
<reference evidence="2" key="1">
    <citation type="submission" date="2020-03" db="EMBL/GenBank/DDBJ databases">
        <title>Site-based positive gene gene selection in Geosmithia morbida across the United States reveals a broad range of putative effectors and factors for local host and environmental adapation.</title>
        <authorList>
            <person name="Onufrak A."/>
            <person name="Murdoch R.W."/>
            <person name="Gazis R."/>
            <person name="Huff M."/>
            <person name="Staton M."/>
            <person name="Klingeman W."/>
            <person name="Hadziabdic D."/>
        </authorList>
    </citation>
    <scope>NUCLEOTIDE SEQUENCE</scope>
    <source>
        <strain evidence="2">1262</strain>
    </source>
</reference>
<protein>
    <submittedName>
        <fullName evidence="2">Uncharacterized protein</fullName>
    </submittedName>
</protein>
<dbReference type="AlphaFoldDB" id="A0A9P4YZE0"/>